<feature type="compositionally biased region" description="Polar residues" evidence="1">
    <location>
        <begin position="108"/>
        <end position="120"/>
    </location>
</feature>
<dbReference type="Proteomes" id="UP000694406">
    <property type="component" value="Unplaced"/>
</dbReference>
<dbReference type="Ensembl" id="ENSLLTT00000014848.1">
    <property type="protein sequence ID" value="ENSLLTP00000014285.1"/>
    <property type="gene ID" value="ENSLLTG00000010964.1"/>
</dbReference>
<feature type="compositionally biased region" description="Polar residues" evidence="1">
    <location>
        <begin position="89"/>
        <end position="100"/>
    </location>
</feature>
<evidence type="ECO:0000256" key="1">
    <source>
        <dbReference type="SAM" id="MobiDB-lite"/>
    </source>
</evidence>
<feature type="region of interest" description="Disordered" evidence="1">
    <location>
        <begin position="69"/>
        <end position="120"/>
    </location>
</feature>
<evidence type="ECO:0000313" key="3">
    <source>
        <dbReference type="Proteomes" id="UP000694406"/>
    </source>
</evidence>
<sequence length="561" mass="61262">MWNISSVPYTLTRHVPVVLQVLLVMVHILRDSNLKRVSHCGGSNDYIENTRDPAIKQCYVDSGSRTFSTPISRQLNRPKGHNSDGDLYANSSATELSNKQHMSESDSLENSENASTNSSPLNLKGSYDYICDRSESFSSEDTVLMKNMPGTSRDGLFCSTPSAVVGSNTKQSSSFNKNGALLHDTTQKGNHIQKQSVKHGSASPGNEMVTLEEFLEESNRLSPMKDVSSKDDLLSDYFRKASELPCPGGQFLQSHRKEPSKTPTSYVTPTIKSPGITEDGRPAKPGHYLKPNPGPSEPEPAANPNKLTHGPRNQASRASKPLASSQQINNMGRQSASLNRAYSLASADLLRATSADVYRRYDSLPKPVAADSQIGKDSDNQTSQLPLTSISQSFLRERPQPTKIMGSLQSVDSRCRQLDIRRLSLAPPKDERLLLFPPFSYSSTTSKDDLSSQPQEWAKVDLEEHCSPQYGSKTKSKSLLQSGEVSTGTPVRIVPNNSEGNNLQGAGSTNIHVAKCPNPSPENKILAEGIEETNKGLGSKNSLSSTDPPDQQTVWYEYGCV</sequence>
<feature type="region of interest" description="Disordered" evidence="1">
    <location>
        <begin position="468"/>
        <end position="551"/>
    </location>
</feature>
<name>A0A8C5SBP6_LATLA</name>
<feature type="compositionally biased region" description="Polar residues" evidence="1">
    <location>
        <begin position="539"/>
        <end position="551"/>
    </location>
</feature>
<feature type="region of interest" description="Disordered" evidence="1">
    <location>
        <begin position="244"/>
        <end position="328"/>
    </location>
</feature>
<evidence type="ECO:0000313" key="2">
    <source>
        <dbReference type="Ensembl" id="ENSLLTP00000014285.1"/>
    </source>
</evidence>
<dbReference type="AlphaFoldDB" id="A0A8C5SBP6"/>
<accession>A0A8C5SBP6</accession>
<feature type="compositionally biased region" description="Polar residues" evidence="1">
    <location>
        <begin position="469"/>
        <end position="511"/>
    </location>
</feature>
<protein>
    <submittedName>
        <fullName evidence="2">Uncharacterized protein</fullName>
    </submittedName>
</protein>
<proteinExistence type="predicted"/>
<reference evidence="2" key="1">
    <citation type="submission" date="2025-08" db="UniProtKB">
        <authorList>
            <consortium name="Ensembl"/>
        </authorList>
    </citation>
    <scope>IDENTIFICATION</scope>
</reference>
<dbReference type="GeneTree" id="ENSGT00940000154785"/>
<feature type="compositionally biased region" description="Polar residues" evidence="1">
    <location>
        <begin position="261"/>
        <end position="271"/>
    </location>
</feature>
<feature type="compositionally biased region" description="Polar residues" evidence="1">
    <location>
        <begin position="311"/>
        <end position="328"/>
    </location>
</feature>
<reference evidence="2" key="2">
    <citation type="submission" date="2025-09" db="UniProtKB">
        <authorList>
            <consortium name="Ensembl"/>
        </authorList>
    </citation>
    <scope>IDENTIFICATION</scope>
</reference>
<keyword evidence="3" id="KW-1185">Reference proteome</keyword>
<organism evidence="2 3">
    <name type="scientific">Laticauda laticaudata</name>
    <name type="common">Blue-ringed sea krait</name>
    <name type="synonym">Blue-lipped sea krait</name>
    <dbReference type="NCBI Taxonomy" id="8630"/>
    <lineage>
        <taxon>Eukaryota</taxon>
        <taxon>Metazoa</taxon>
        <taxon>Chordata</taxon>
        <taxon>Craniata</taxon>
        <taxon>Vertebrata</taxon>
        <taxon>Euteleostomi</taxon>
        <taxon>Lepidosauria</taxon>
        <taxon>Squamata</taxon>
        <taxon>Bifurcata</taxon>
        <taxon>Unidentata</taxon>
        <taxon>Episquamata</taxon>
        <taxon>Toxicofera</taxon>
        <taxon>Serpentes</taxon>
        <taxon>Colubroidea</taxon>
        <taxon>Elapidae</taxon>
        <taxon>Laticaudinae</taxon>
        <taxon>Laticauda</taxon>
    </lineage>
</organism>